<reference evidence="1 2" key="1">
    <citation type="journal article" date="2018" name="J. Allergy Clin. Immunol.">
        <title>High-quality assembly of Dermatophagoides pteronyssinus genome and transcriptome reveals a wide range of novel allergens.</title>
        <authorList>
            <person name="Liu X.Y."/>
            <person name="Yang K.Y."/>
            <person name="Wang M.Q."/>
            <person name="Kwok J.S."/>
            <person name="Zeng X."/>
            <person name="Yang Z."/>
            <person name="Xiao X.J."/>
            <person name="Lau C.P."/>
            <person name="Li Y."/>
            <person name="Huang Z.M."/>
            <person name="Ba J.G."/>
            <person name="Yim A.K."/>
            <person name="Ouyang C.Y."/>
            <person name="Ngai S.M."/>
            <person name="Chan T.F."/>
            <person name="Leung E.L."/>
            <person name="Liu L."/>
            <person name="Liu Z.G."/>
            <person name="Tsui S.K."/>
        </authorList>
    </citation>
    <scope>NUCLEOTIDE SEQUENCE [LARGE SCALE GENOMIC DNA]</scope>
    <source>
        <strain evidence="1">Derp</strain>
    </source>
</reference>
<evidence type="ECO:0000313" key="1">
    <source>
        <dbReference type="EMBL" id="KAH9420884.1"/>
    </source>
</evidence>
<sequence>MFMSIDGDDYCDDDDYGCDDDDDDGLAYLVYTYTSDLCGTHMYQLVGAPFDFRPQERKKITESNKDLRV</sequence>
<keyword evidence="2" id="KW-1185">Reference proteome</keyword>
<name>A0ABQ8JE52_DERPT</name>
<evidence type="ECO:0000313" key="2">
    <source>
        <dbReference type="Proteomes" id="UP000887458"/>
    </source>
</evidence>
<dbReference type="EMBL" id="NJHN03000047">
    <property type="protein sequence ID" value="KAH9420884.1"/>
    <property type="molecule type" value="Genomic_DNA"/>
</dbReference>
<organism evidence="1 2">
    <name type="scientific">Dermatophagoides pteronyssinus</name>
    <name type="common">European house dust mite</name>
    <dbReference type="NCBI Taxonomy" id="6956"/>
    <lineage>
        <taxon>Eukaryota</taxon>
        <taxon>Metazoa</taxon>
        <taxon>Ecdysozoa</taxon>
        <taxon>Arthropoda</taxon>
        <taxon>Chelicerata</taxon>
        <taxon>Arachnida</taxon>
        <taxon>Acari</taxon>
        <taxon>Acariformes</taxon>
        <taxon>Sarcoptiformes</taxon>
        <taxon>Astigmata</taxon>
        <taxon>Psoroptidia</taxon>
        <taxon>Analgoidea</taxon>
        <taxon>Pyroglyphidae</taxon>
        <taxon>Dermatophagoidinae</taxon>
        <taxon>Dermatophagoides</taxon>
    </lineage>
</organism>
<dbReference type="Proteomes" id="UP000887458">
    <property type="component" value="Unassembled WGS sequence"/>
</dbReference>
<gene>
    <name evidence="1" type="ORF">DERP_001318</name>
</gene>
<protein>
    <submittedName>
        <fullName evidence="1">Uncharacterized protein</fullName>
    </submittedName>
</protein>
<reference evidence="1 2" key="2">
    <citation type="journal article" date="2022" name="Mol. Biol. Evol.">
        <title>Comparative Genomics Reveals Insights into the Divergent Evolution of Astigmatic Mites and Household Pest Adaptations.</title>
        <authorList>
            <person name="Xiong Q."/>
            <person name="Wan A.T."/>
            <person name="Liu X."/>
            <person name="Fung C.S."/>
            <person name="Xiao X."/>
            <person name="Malainual N."/>
            <person name="Hou J."/>
            <person name="Wang L."/>
            <person name="Wang M."/>
            <person name="Yang K.Y."/>
            <person name="Cui Y."/>
            <person name="Leung E.L."/>
            <person name="Nong W."/>
            <person name="Shin S.K."/>
            <person name="Au S.W."/>
            <person name="Jeong K.Y."/>
            <person name="Chew F.T."/>
            <person name="Hui J.H."/>
            <person name="Leung T.F."/>
            <person name="Tungtrongchitr A."/>
            <person name="Zhong N."/>
            <person name="Liu Z."/>
            <person name="Tsui S.K."/>
        </authorList>
    </citation>
    <scope>NUCLEOTIDE SEQUENCE [LARGE SCALE GENOMIC DNA]</scope>
    <source>
        <strain evidence="1">Derp</strain>
    </source>
</reference>
<accession>A0ABQ8JE52</accession>
<comment type="caution">
    <text evidence="1">The sequence shown here is derived from an EMBL/GenBank/DDBJ whole genome shotgun (WGS) entry which is preliminary data.</text>
</comment>
<proteinExistence type="predicted"/>